<name>A0AAG5DFC0_ANOAO</name>
<dbReference type="Proteomes" id="UP000075880">
    <property type="component" value="Unassembled WGS sequence"/>
</dbReference>
<keyword evidence="2" id="KW-1185">Reference proteome</keyword>
<evidence type="ECO:0000313" key="1">
    <source>
        <dbReference type="EnsemblMetazoa" id="ENSAATROPP009882"/>
    </source>
</evidence>
<reference evidence="1" key="2">
    <citation type="submission" date="2024-04" db="UniProtKB">
        <authorList>
            <consortium name="EnsemblMetazoa"/>
        </authorList>
    </citation>
    <scope>IDENTIFICATION</scope>
    <source>
        <strain evidence="1">EBRO</strain>
    </source>
</reference>
<sequence length="44" mass="5208">MYVYTICIYENQNKPSSNLTYVNAQPPQKWKYDESIDVLSKFST</sequence>
<reference evidence="2" key="1">
    <citation type="submission" date="2021-09" db="EMBL/GenBank/DDBJ databases">
        <authorList>
            <consortium name="Infravec"/>
            <person name="Campbell I L."/>
            <person name="Maslen G."/>
            <person name="Yates A."/>
        </authorList>
    </citation>
    <scope>NUCLEOTIDE SEQUENCE [LARGE SCALE GENOMIC DNA]</scope>
    <source>
        <strain evidence="2">Infravec2 EBRE</strain>
    </source>
</reference>
<organism evidence="1 2">
    <name type="scientific">Anopheles atroparvus</name>
    <name type="common">European mosquito</name>
    <dbReference type="NCBI Taxonomy" id="41427"/>
    <lineage>
        <taxon>Eukaryota</taxon>
        <taxon>Metazoa</taxon>
        <taxon>Ecdysozoa</taxon>
        <taxon>Arthropoda</taxon>
        <taxon>Hexapoda</taxon>
        <taxon>Insecta</taxon>
        <taxon>Pterygota</taxon>
        <taxon>Neoptera</taxon>
        <taxon>Endopterygota</taxon>
        <taxon>Diptera</taxon>
        <taxon>Nematocera</taxon>
        <taxon>Culicoidea</taxon>
        <taxon>Culicidae</taxon>
        <taxon>Anophelinae</taxon>
        <taxon>Anopheles</taxon>
    </lineage>
</organism>
<dbReference type="EnsemblMetazoa" id="ENSAATROPT005178">
    <property type="protein sequence ID" value="ENSAATROPP004852"/>
    <property type="gene ID" value="ENSAATROPG004145"/>
</dbReference>
<protein>
    <submittedName>
        <fullName evidence="1">Uncharacterized protein</fullName>
    </submittedName>
</protein>
<evidence type="ECO:0000313" key="2">
    <source>
        <dbReference type="Proteomes" id="UP000075880"/>
    </source>
</evidence>
<dbReference type="EnsemblMetazoa" id="ENSAATROPT010949">
    <property type="protein sequence ID" value="ENSAATROPP009882"/>
    <property type="gene ID" value="ENSAATROPG008914"/>
</dbReference>
<dbReference type="AlphaFoldDB" id="A0AAG5DFC0"/>
<proteinExistence type="predicted"/>
<accession>A0AAG5DFC0</accession>